<protein>
    <submittedName>
        <fullName evidence="2">Uncharacterized protein</fullName>
    </submittedName>
</protein>
<feature type="compositionally biased region" description="Basic and acidic residues" evidence="1">
    <location>
        <begin position="329"/>
        <end position="356"/>
    </location>
</feature>
<dbReference type="GeneID" id="87835513"/>
<comment type="caution">
    <text evidence="2">The sequence shown here is derived from an EMBL/GenBank/DDBJ whole genome shotgun (WGS) entry which is preliminary data.</text>
</comment>
<reference evidence="2" key="1">
    <citation type="journal article" date="2023" name="Mol. Phylogenet. Evol.">
        <title>Genome-scale phylogeny and comparative genomics of the fungal order Sordariales.</title>
        <authorList>
            <person name="Hensen N."/>
            <person name="Bonometti L."/>
            <person name="Westerberg I."/>
            <person name="Brannstrom I.O."/>
            <person name="Guillou S."/>
            <person name="Cros-Aarteil S."/>
            <person name="Calhoun S."/>
            <person name="Haridas S."/>
            <person name="Kuo A."/>
            <person name="Mondo S."/>
            <person name="Pangilinan J."/>
            <person name="Riley R."/>
            <person name="LaButti K."/>
            <person name="Andreopoulos B."/>
            <person name="Lipzen A."/>
            <person name="Chen C."/>
            <person name="Yan M."/>
            <person name="Daum C."/>
            <person name="Ng V."/>
            <person name="Clum A."/>
            <person name="Steindorff A."/>
            <person name="Ohm R.A."/>
            <person name="Martin F."/>
            <person name="Silar P."/>
            <person name="Natvig D.O."/>
            <person name="Lalanne C."/>
            <person name="Gautier V."/>
            <person name="Ament-Velasquez S.L."/>
            <person name="Kruys A."/>
            <person name="Hutchinson M.I."/>
            <person name="Powell A.J."/>
            <person name="Barry K."/>
            <person name="Miller A.N."/>
            <person name="Grigoriev I.V."/>
            <person name="Debuchy R."/>
            <person name="Gladieux P."/>
            <person name="Hiltunen Thoren M."/>
            <person name="Johannesson H."/>
        </authorList>
    </citation>
    <scope>NUCLEOTIDE SEQUENCE</scope>
    <source>
        <strain evidence="2">CBS 168.71</strain>
    </source>
</reference>
<reference evidence="2" key="2">
    <citation type="submission" date="2023-06" db="EMBL/GenBank/DDBJ databases">
        <authorList>
            <consortium name="Lawrence Berkeley National Laboratory"/>
            <person name="Haridas S."/>
            <person name="Hensen N."/>
            <person name="Bonometti L."/>
            <person name="Westerberg I."/>
            <person name="Brannstrom I.O."/>
            <person name="Guillou S."/>
            <person name="Cros-Aarteil S."/>
            <person name="Calhoun S."/>
            <person name="Kuo A."/>
            <person name="Mondo S."/>
            <person name="Pangilinan J."/>
            <person name="Riley R."/>
            <person name="Labutti K."/>
            <person name="Andreopoulos B."/>
            <person name="Lipzen A."/>
            <person name="Chen C."/>
            <person name="Yanf M."/>
            <person name="Daum C."/>
            <person name="Ng V."/>
            <person name="Clum A."/>
            <person name="Steindorff A."/>
            <person name="Ohm R."/>
            <person name="Martin F."/>
            <person name="Silar P."/>
            <person name="Natvig D."/>
            <person name="Lalanne C."/>
            <person name="Gautier V."/>
            <person name="Ament-Velasquez S.L."/>
            <person name="Kruys A."/>
            <person name="Hutchinson M.I."/>
            <person name="Powell A.J."/>
            <person name="Barry K."/>
            <person name="Miller A.N."/>
            <person name="Grigoriev I.V."/>
            <person name="Debuchy R."/>
            <person name="Gladieux P."/>
            <person name="Thoren M.H."/>
            <person name="Johannesson H."/>
        </authorList>
    </citation>
    <scope>NUCLEOTIDE SEQUENCE</scope>
    <source>
        <strain evidence="2">CBS 168.71</strain>
    </source>
</reference>
<accession>A0AAE0HG90</accession>
<organism evidence="2 3">
    <name type="scientific">Chaetomium fimeti</name>
    <dbReference type="NCBI Taxonomy" id="1854472"/>
    <lineage>
        <taxon>Eukaryota</taxon>
        <taxon>Fungi</taxon>
        <taxon>Dikarya</taxon>
        <taxon>Ascomycota</taxon>
        <taxon>Pezizomycotina</taxon>
        <taxon>Sordariomycetes</taxon>
        <taxon>Sordariomycetidae</taxon>
        <taxon>Sordariales</taxon>
        <taxon>Chaetomiaceae</taxon>
        <taxon>Chaetomium</taxon>
    </lineage>
</organism>
<feature type="compositionally biased region" description="Basic and acidic residues" evidence="1">
    <location>
        <begin position="73"/>
        <end position="82"/>
    </location>
</feature>
<feature type="compositionally biased region" description="Low complexity" evidence="1">
    <location>
        <begin position="214"/>
        <end position="227"/>
    </location>
</feature>
<feature type="region of interest" description="Disordered" evidence="1">
    <location>
        <begin position="67"/>
        <end position="87"/>
    </location>
</feature>
<evidence type="ECO:0000313" key="3">
    <source>
        <dbReference type="Proteomes" id="UP001278766"/>
    </source>
</evidence>
<dbReference type="RefSeq" id="XP_062659445.1">
    <property type="nucleotide sequence ID" value="XM_062798565.1"/>
</dbReference>
<feature type="region of interest" description="Disordered" evidence="1">
    <location>
        <begin position="199"/>
        <end position="232"/>
    </location>
</feature>
<dbReference type="Proteomes" id="UP001278766">
    <property type="component" value="Unassembled WGS sequence"/>
</dbReference>
<dbReference type="AlphaFoldDB" id="A0AAE0HG90"/>
<gene>
    <name evidence="2" type="ORF">B0H64DRAFT_159265</name>
</gene>
<feature type="compositionally biased region" description="Low complexity" evidence="1">
    <location>
        <begin position="394"/>
        <end position="414"/>
    </location>
</feature>
<sequence>MAENRTSYMAAESLSQARGLSSSISSLSASNTSGRNAAASHISKTYRQASTLFLTRRLPEALSTVLPLVSPPHSDDPDKESAEPAPVIRASRSSRVKVWSLYLTVLNAIAELDPEDGKDAFGGQDWRTLCYKVRSGDIWEEVIRNGYHGVEGDVDAEVVINLATLLLAHSKTQNLNQKRLENYLAAARAPTLDISADRFSESPARRHQSPSPSPASGRARRPAPSGADTPRDLNARVKILELYTLHVLPRNDEWAYAHEFISVSPVLDEERREAFLQALDTLREEQAEAGRREEEERAAREEAIRRDVEEARRLRAENEAREKKRLEEERLKREAEAAARDKEREGERERERERKANAKAKAKATEDDFGVESTASTPVPTPTSPALKKGGWSGSQASGSGGSARARGPLPRRGPSGGGGRGSSTLLPPRRSCRGRRWWWRTSGRWSTRSRGLSRPTLMCCCGCWLSWLVCSCC</sequence>
<proteinExistence type="predicted"/>
<keyword evidence="3" id="KW-1185">Reference proteome</keyword>
<evidence type="ECO:0000313" key="2">
    <source>
        <dbReference type="EMBL" id="KAK3295931.1"/>
    </source>
</evidence>
<name>A0AAE0HG90_9PEZI</name>
<dbReference type="EMBL" id="JAUEPN010000004">
    <property type="protein sequence ID" value="KAK3295931.1"/>
    <property type="molecule type" value="Genomic_DNA"/>
</dbReference>
<feature type="region of interest" description="Disordered" evidence="1">
    <location>
        <begin position="329"/>
        <end position="430"/>
    </location>
</feature>
<evidence type="ECO:0000256" key="1">
    <source>
        <dbReference type="SAM" id="MobiDB-lite"/>
    </source>
</evidence>